<dbReference type="EMBL" id="CAJPIN010015054">
    <property type="protein sequence ID" value="CAG2061228.1"/>
    <property type="molecule type" value="Genomic_DNA"/>
</dbReference>
<evidence type="ECO:0000259" key="1">
    <source>
        <dbReference type="Pfam" id="PF20662"/>
    </source>
</evidence>
<organism evidence="2 3">
    <name type="scientific">Timema podura</name>
    <name type="common">Walking stick</name>
    <dbReference type="NCBI Taxonomy" id="61482"/>
    <lineage>
        <taxon>Eukaryota</taxon>
        <taxon>Metazoa</taxon>
        <taxon>Ecdysozoa</taxon>
        <taxon>Arthropoda</taxon>
        <taxon>Hexapoda</taxon>
        <taxon>Insecta</taxon>
        <taxon>Pterygota</taxon>
        <taxon>Neoptera</taxon>
        <taxon>Polyneoptera</taxon>
        <taxon>Phasmatodea</taxon>
        <taxon>Timematodea</taxon>
        <taxon>Timematoidea</taxon>
        <taxon>Timematidae</taxon>
        <taxon>Timema</taxon>
    </lineage>
</organism>
<evidence type="ECO:0000313" key="3">
    <source>
        <dbReference type="Proteomes" id="UP001153148"/>
    </source>
</evidence>
<proteinExistence type="predicted"/>
<dbReference type="InterPro" id="IPR048684">
    <property type="entry name" value="COG4_C"/>
</dbReference>
<dbReference type="Proteomes" id="UP001153148">
    <property type="component" value="Unassembled WGS sequence"/>
</dbReference>
<reference evidence="2" key="1">
    <citation type="submission" date="2021-03" db="EMBL/GenBank/DDBJ databases">
        <authorList>
            <person name="Tran Van P."/>
        </authorList>
    </citation>
    <scope>NUCLEOTIDE SEQUENCE</scope>
</reference>
<name>A0ABN7NZT7_TIMPD</name>
<dbReference type="Pfam" id="PF20662">
    <property type="entry name" value="COG4_C"/>
    <property type="match status" value="1"/>
</dbReference>
<comment type="caution">
    <text evidence="2">The sequence shown here is derived from an EMBL/GenBank/DDBJ whole genome shotgun (WGS) entry which is preliminary data.</text>
</comment>
<evidence type="ECO:0000313" key="2">
    <source>
        <dbReference type="EMBL" id="CAG2061228.1"/>
    </source>
</evidence>
<sequence>MITSSPLSYHACNTNEYQDAVGKEELVLFQLGGLVLDKEVRALVGYLTSATSWSIRDKFARLTQIATVLNLERVTEISDYWGNSSSPLTWRLTPTEIRQIMSLSRVESGNLASCPSGVLRGFNSRVESGDGDLASCPSGVLRGLNSRVQRKENMQTLDPGLVGWDIEQT</sequence>
<protein>
    <recommendedName>
        <fullName evidence="1">Conserved oligomeric Golgi complex subunit 4 C-terminal domain-containing protein</fullName>
    </recommendedName>
</protein>
<gene>
    <name evidence="2" type="ORF">TPAB3V08_LOCUS8183</name>
</gene>
<feature type="domain" description="Conserved oligomeric Golgi complex subunit 4 C-terminal" evidence="1">
    <location>
        <begin position="30"/>
        <end position="99"/>
    </location>
</feature>
<accession>A0ABN7NZT7</accession>
<dbReference type="PANTHER" id="PTHR24016:SF0">
    <property type="entry name" value="CONSERVED OLIGOMERIC GOLGI COMPLEX SUBUNIT 4"/>
    <property type="match status" value="1"/>
</dbReference>
<dbReference type="InterPro" id="IPR048682">
    <property type="entry name" value="COG4"/>
</dbReference>
<dbReference type="PANTHER" id="PTHR24016">
    <property type="entry name" value="CONSERVED OLIGOMERIC GOLGI COMPLEX SUBUNIT 4"/>
    <property type="match status" value="1"/>
</dbReference>
<keyword evidence="3" id="KW-1185">Reference proteome</keyword>
<dbReference type="Gene3D" id="1.20.58.1970">
    <property type="match status" value="1"/>
</dbReference>